<dbReference type="AlphaFoldDB" id="A0AA40SAS5"/>
<dbReference type="EMBL" id="JACJIE010000002">
    <property type="protein sequence ID" value="MBA8943077.1"/>
    <property type="molecule type" value="Genomic_DNA"/>
</dbReference>
<comment type="caution">
    <text evidence="1">The sequence shown here is derived from an EMBL/GenBank/DDBJ whole genome shotgun (WGS) entry which is preliminary data.</text>
</comment>
<reference evidence="1 2" key="1">
    <citation type="submission" date="2020-08" db="EMBL/GenBank/DDBJ databases">
        <title>Genomic Encyclopedia of Type Strains, Phase III (KMG-III): the genomes of soil and plant-associated and newly described type strains.</title>
        <authorList>
            <person name="Whitman W."/>
        </authorList>
    </citation>
    <scope>NUCLEOTIDE SEQUENCE [LARGE SCALE GENOMIC DNA]</scope>
    <source>
        <strain evidence="1 2">CECT 3271</strain>
    </source>
</reference>
<accession>A0AA40SAS5</accession>
<name>A0AA40SAS5_9ACTN</name>
<proteinExistence type="predicted"/>
<dbReference type="RefSeq" id="WP_142195761.1">
    <property type="nucleotide sequence ID" value="NZ_BMSU01000001.1"/>
</dbReference>
<evidence type="ECO:0000313" key="2">
    <source>
        <dbReference type="Proteomes" id="UP000530412"/>
    </source>
</evidence>
<evidence type="ECO:0000313" key="1">
    <source>
        <dbReference type="EMBL" id="MBA8943077.1"/>
    </source>
</evidence>
<sequence length="95" mass="11120">MRLRTQRTPFPRNALILTDTPRPDCPDCDGVGAIEYPYGDYDTGEYAGSNWDPCTCWHEARRWLLLPLPSLPRWLRRRRRDADPWGPGYSDEPPF</sequence>
<protein>
    <submittedName>
        <fullName evidence="1">Uncharacterized protein</fullName>
    </submittedName>
</protein>
<gene>
    <name evidence="1" type="ORF">FHS33_001471</name>
</gene>
<organism evidence="1 2">
    <name type="scientific">Streptomyces calvus</name>
    <dbReference type="NCBI Taxonomy" id="67282"/>
    <lineage>
        <taxon>Bacteria</taxon>
        <taxon>Bacillati</taxon>
        <taxon>Actinomycetota</taxon>
        <taxon>Actinomycetes</taxon>
        <taxon>Kitasatosporales</taxon>
        <taxon>Streptomycetaceae</taxon>
        <taxon>Streptomyces</taxon>
    </lineage>
</organism>
<dbReference type="Proteomes" id="UP000530412">
    <property type="component" value="Unassembled WGS sequence"/>
</dbReference>